<evidence type="ECO:0008006" key="10">
    <source>
        <dbReference type="Google" id="ProtNLM"/>
    </source>
</evidence>
<evidence type="ECO:0000256" key="7">
    <source>
        <dbReference type="SAM" id="SignalP"/>
    </source>
</evidence>
<evidence type="ECO:0000313" key="8">
    <source>
        <dbReference type="EMBL" id="KAL3690521.1"/>
    </source>
</evidence>
<organism evidence="8 9">
    <name type="scientific">Riccia sorocarpa</name>
    <dbReference type="NCBI Taxonomy" id="122646"/>
    <lineage>
        <taxon>Eukaryota</taxon>
        <taxon>Viridiplantae</taxon>
        <taxon>Streptophyta</taxon>
        <taxon>Embryophyta</taxon>
        <taxon>Marchantiophyta</taxon>
        <taxon>Marchantiopsida</taxon>
        <taxon>Marchantiidae</taxon>
        <taxon>Marchantiales</taxon>
        <taxon>Ricciaceae</taxon>
        <taxon>Riccia</taxon>
    </lineage>
</organism>
<evidence type="ECO:0000256" key="4">
    <source>
        <dbReference type="ARBA" id="ARBA00022729"/>
    </source>
</evidence>
<evidence type="ECO:0000256" key="3">
    <source>
        <dbReference type="ARBA" id="ARBA00022525"/>
    </source>
</evidence>
<dbReference type="Gene3D" id="3.40.50.1110">
    <property type="entry name" value="SGNH hydrolase"/>
    <property type="match status" value="1"/>
</dbReference>
<evidence type="ECO:0000256" key="6">
    <source>
        <dbReference type="ARBA" id="ARBA00022963"/>
    </source>
</evidence>
<dbReference type="AlphaFoldDB" id="A0ABD3HKA0"/>
<keyword evidence="9" id="KW-1185">Reference proteome</keyword>
<dbReference type="GO" id="GO:0005576">
    <property type="term" value="C:extracellular region"/>
    <property type="evidence" value="ECO:0007669"/>
    <property type="project" value="UniProtKB-SubCell"/>
</dbReference>
<evidence type="ECO:0000313" key="9">
    <source>
        <dbReference type="Proteomes" id="UP001633002"/>
    </source>
</evidence>
<dbReference type="Proteomes" id="UP001633002">
    <property type="component" value="Unassembled WGS sequence"/>
</dbReference>
<comment type="caution">
    <text evidence="8">The sequence shown here is derived from an EMBL/GenBank/DDBJ whole genome shotgun (WGS) entry which is preliminary data.</text>
</comment>
<dbReference type="Pfam" id="PF00657">
    <property type="entry name" value="Lipase_GDSL"/>
    <property type="match status" value="1"/>
</dbReference>
<feature type="chain" id="PRO_5044854152" description="GDSL esterase/lipase" evidence="7">
    <location>
        <begin position="25"/>
        <end position="235"/>
    </location>
</feature>
<accession>A0ABD3HKA0</accession>
<comment type="similarity">
    <text evidence="2">Belongs to the 'GDSL' lipolytic enzyme family.</text>
</comment>
<dbReference type="PANTHER" id="PTHR45650">
    <property type="entry name" value="GDSL-LIKE LIPASE/ACYLHYDROLASE-RELATED"/>
    <property type="match status" value="1"/>
</dbReference>
<gene>
    <name evidence="8" type="ORF">R1sor_016830</name>
</gene>
<feature type="signal peptide" evidence="7">
    <location>
        <begin position="1"/>
        <end position="24"/>
    </location>
</feature>
<dbReference type="GO" id="GO:0016787">
    <property type="term" value="F:hydrolase activity"/>
    <property type="evidence" value="ECO:0007669"/>
    <property type="project" value="UniProtKB-KW"/>
</dbReference>
<evidence type="ECO:0000256" key="5">
    <source>
        <dbReference type="ARBA" id="ARBA00022801"/>
    </source>
</evidence>
<comment type="subcellular location">
    <subcellularLocation>
        <location evidence="1">Secreted</location>
    </subcellularLocation>
</comment>
<keyword evidence="6" id="KW-0443">Lipid metabolism</keyword>
<evidence type="ECO:0000256" key="1">
    <source>
        <dbReference type="ARBA" id="ARBA00004613"/>
    </source>
</evidence>
<keyword evidence="5" id="KW-0378">Hydrolase</keyword>
<reference evidence="8 9" key="1">
    <citation type="submission" date="2024-09" db="EMBL/GenBank/DDBJ databases">
        <title>Chromosome-scale assembly of Riccia sorocarpa.</title>
        <authorList>
            <person name="Paukszto L."/>
        </authorList>
    </citation>
    <scope>NUCLEOTIDE SEQUENCE [LARGE SCALE GENOMIC DNA]</scope>
    <source>
        <strain evidence="8">LP-2024</strain>
        <tissue evidence="8">Aerial parts of the thallus</tissue>
    </source>
</reference>
<dbReference type="GO" id="GO:0016042">
    <property type="term" value="P:lipid catabolic process"/>
    <property type="evidence" value="ECO:0007669"/>
    <property type="project" value="UniProtKB-KW"/>
</dbReference>
<keyword evidence="3" id="KW-0964">Secreted</keyword>
<dbReference type="InterPro" id="IPR051238">
    <property type="entry name" value="GDSL_esterase/lipase"/>
</dbReference>
<name>A0ABD3HKA0_9MARC</name>
<keyword evidence="6" id="KW-0442">Lipid degradation</keyword>
<proteinExistence type="inferred from homology"/>
<sequence length="235" mass="26209">MWMKLSMWRERLLLLVLFSQIVFGDVDGGVTPGLYPAMFIFGDSLVDSGNNNFLPTFARADFLPNGIDFGTGWPTGRFCNGRTVADYIGLMVGIDPVPPYLALLQNKGMDGFTNGINFASGAAGILDESGYNYLARIPLSQQLGYFASVRAELVARKGNEEAERLLAKSLYFVEFGSNDYINNYLQPTSFSKLVYTPEAYQELLVTTYIQQIKVTNYSHYRALTPYPLFVSSNMT</sequence>
<keyword evidence="4 7" id="KW-0732">Signal</keyword>
<evidence type="ECO:0000256" key="2">
    <source>
        <dbReference type="ARBA" id="ARBA00008668"/>
    </source>
</evidence>
<dbReference type="InterPro" id="IPR001087">
    <property type="entry name" value="GDSL"/>
</dbReference>
<dbReference type="InterPro" id="IPR036514">
    <property type="entry name" value="SGNH_hydro_sf"/>
</dbReference>
<dbReference type="EMBL" id="JBJQOH010000004">
    <property type="protein sequence ID" value="KAL3690521.1"/>
    <property type="molecule type" value="Genomic_DNA"/>
</dbReference>
<protein>
    <recommendedName>
        <fullName evidence="10">GDSL esterase/lipase</fullName>
    </recommendedName>
</protein>